<gene>
    <name evidence="1" type="ORF">BDN71DRAFT_1512409</name>
</gene>
<proteinExistence type="predicted"/>
<reference evidence="1" key="1">
    <citation type="submission" date="2020-11" db="EMBL/GenBank/DDBJ databases">
        <authorList>
            <consortium name="DOE Joint Genome Institute"/>
            <person name="Ahrendt S."/>
            <person name="Riley R."/>
            <person name="Andreopoulos W."/>
            <person name="Labutti K."/>
            <person name="Pangilinan J."/>
            <person name="Ruiz-Duenas F.J."/>
            <person name="Barrasa J.M."/>
            <person name="Sanchez-Garcia M."/>
            <person name="Camarero S."/>
            <person name="Miyauchi S."/>
            <person name="Serrano A."/>
            <person name="Linde D."/>
            <person name="Babiker R."/>
            <person name="Drula E."/>
            <person name="Ayuso-Fernandez I."/>
            <person name="Pacheco R."/>
            <person name="Padilla G."/>
            <person name="Ferreira P."/>
            <person name="Barriuso J."/>
            <person name="Kellner H."/>
            <person name="Castanera R."/>
            <person name="Alfaro M."/>
            <person name="Ramirez L."/>
            <person name="Pisabarro A.G."/>
            <person name="Kuo A."/>
            <person name="Tritt A."/>
            <person name="Lipzen A."/>
            <person name="He G."/>
            <person name="Yan M."/>
            <person name="Ng V."/>
            <person name="Cullen D."/>
            <person name="Martin F."/>
            <person name="Rosso M.-N."/>
            <person name="Henrissat B."/>
            <person name="Hibbett D."/>
            <person name="Martinez A.T."/>
            <person name="Grigoriev I.V."/>
        </authorList>
    </citation>
    <scope>NUCLEOTIDE SEQUENCE</scope>
    <source>
        <strain evidence="1">ATCC 90797</strain>
    </source>
</reference>
<accession>A0A9P6D312</accession>
<organism evidence="1 2">
    <name type="scientific">Pleurotus eryngii</name>
    <name type="common">Boletus of the steppes</name>
    <dbReference type="NCBI Taxonomy" id="5323"/>
    <lineage>
        <taxon>Eukaryota</taxon>
        <taxon>Fungi</taxon>
        <taxon>Dikarya</taxon>
        <taxon>Basidiomycota</taxon>
        <taxon>Agaricomycotina</taxon>
        <taxon>Agaricomycetes</taxon>
        <taxon>Agaricomycetidae</taxon>
        <taxon>Agaricales</taxon>
        <taxon>Pleurotineae</taxon>
        <taxon>Pleurotaceae</taxon>
        <taxon>Pleurotus</taxon>
    </lineage>
</organism>
<protein>
    <submittedName>
        <fullName evidence="1">Uncharacterized protein</fullName>
    </submittedName>
</protein>
<dbReference type="Proteomes" id="UP000807025">
    <property type="component" value="Unassembled WGS sequence"/>
</dbReference>
<sequence length="119" mass="13964">MAEHGKEYHEQLQEAVRNKLVLTEEQKETMKNPISHHEIERALKLSENNKAASIDRLTYELWKQLLKDEYHKIKTQVIQETPKVLEILKVLFNDIEEYGTNNGSNLAEGWLCLIYKKGD</sequence>
<dbReference type="EMBL" id="MU154681">
    <property type="protein sequence ID" value="KAF9489157.1"/>
    <property type="molecule type" value="Genomic_DNA"/>
</dbReference>
<name>A0A9P6D312_PLEER</name>
<evidence type="ECO:0000313" key="1">
    <source>
        <dbReference type="EMBL" id="KAF9489157.1"/>
    </source>
</evidence>
<evidence type="ECO:0000313" key="2">
    <source>
        <dbReference type="Proteomes" id="UP000807025"/>
    </source>
</evidence>
<dbReference type="AlphaFoldDB" id="A0A9P6D312"/>
<dbReference type="OrthoDB" id="3067660at2759"/>
<comment type="caution">
    <text evidence="1">The sequence shown here is derived from an EMBL/GenBank/DDBJ whole genome shotgun (WGS) entry which is preliminary data.</text>
</comment>
<keyword evidence="2" id="KW-1185">Reference proteome</keyword>